<reference evidence="1" key="1">
    <citation type="submission" date="2021-10" db="EMBL/GenBank/DDBJ databases">
        <title>Melipona bicolor Genome sequencing and assembly.</title>
        <authorList>
            <person name="Araujo N.S."/>
            <person name="Arias M.C."/>
        </authorList>
    </citation>
    <scope>NUCLEOTIDE SEQUENCE</scope>
    <source>
        <strain evidence="1">USP_2M_L1-L4_2017</strain>
        <tissue evidence="1">Whole body</tissue>
    </source>
</reference>
<sequence>MGLTAALAWELPSTVDKKVSQLPSSKKQKRHVPENRGFIAIVSSQFTARIFNFQYEEHP</sequence>
<accession>A0AA40KDP0</accession>
<name>A0AA40KDP0_9HYME</name>
<protein>
    <submittedName>
        <fullName evidence="1">Uncharacterized protein</fullName>
    </submittedName>
</protein>
<feature type="non-terminal residue" evidence="1">
    <location>
        <position position="59"/>
    </location>
</feature>
<dbReference type="EMBL" id="JAHYIQ010000070">
    <property type="protein sequence ID" value="KAK1116539.1"/>
    <property type="molecule type" value="Genomic_DNA"/>
</dbReference>
<dbReference type="Proteomes" id="UP001177670">
    <property type="component" value="Unassembled WGS sequence"/>
</dbReference>
<evidence type="ECO:0000313" key="2">
    <source>
        <dbReference type="Proteomes" id="UP001177670"/>
    </source>
</evidence>
<organism evidence="1 2">
    <name type="scientific">Melipona bicolor</name>
    <dbReference type="NCBI Taxonomy" id="60889"/>
    <lineage>
        <taxon>Eukaryota</taxon>
        <taxon>Metazoa</taxon>
        <taxon>Ecdysozoa</taxon>
        <taxon>Arthropoda</taxon>
        <taxon>Hexapoda</taxon>
        <taxon>Insecta</taxon>
        <taxon>Pterygota</taxon>
        <taxon>Neoptera</taxon>
        <taxon>Endopterygota</taxon>
        <taxon>Hymenoptera</taxon>
        <taxon>Apocrita</taxon>
        <taxon>Aculeata</taxon>
        <taxon>Apoidea</taxon>
        <taxon>Anthophila</taxon>
        <taxon>Apidae</taxon>
        <taxon>Melipona</taxon>
    </lineage>
</organism>
<keyword evidence="2" id="KW-1185">Reference proteome</keyword>
<proteinExistence type="predicted"/>
<dbReference type="AlphaFoldDB" id="A0AA40KDP0"/>
<evidence type="ECO:0000313" key="1">
    <source>
        <dbReference type="EMBL" id="KAK1116539.1"/>
    </source>
</evidence>
<gene>
    <name evidence="1" type="ORF">K0M31_018940</name>
</gene>
<comment type="caution">
    <text evidence="1">The sequence shown here is derived from an EMBL/GenBank/DDBJ whole genome shotgun (WGS) entry which is preliminary data.</text>
</comment>